<evidence type="ECO:0000256" key="2">
    <source>
        <dbReference type="ARBA" id="ARBA00012438"/>
    </source>
</evidence>
<dbReference type="AlphaFoldDB" id="A0A117MS87"/>
<feature type="modified residue" description="4-aspartylphosphate" evidence="5">
    <location>
        <position position="639"/>
    </location>
</feature>
<dbReference type="InterPro" id="IPR036097">
    <property type="entry name" value="HisK_dim/P_sf"/>
</dbReference>
<evidence type="ECO:0000259" key="7">
    <source>
        <dbReference type="PROSITE" id="PS50109"/>
    </source>
</evidence>
<comment type="caution">
    <text evidence="10">The sequence shown here is derived from an EMBL/GenBank/DDBJ whole genome shotgun (WGS) entry which is preliminary data.</text>
</comment>
<reference evidence="10 11" key="1">
    <citation type="submission" date="2015-10" db="EMBL/GenBank/DDBJ databases">
        <title>Draft Genome Sequence of Chlorobium limicola strain Frasassi Growing under Artificial Lighting in the Frasassi Cave System.</title>
        <authorList>
            <person name="Mansor M."/>
            <person name="Macalady J."/>
        </authorList>
    </citation>
    <scope>NUCLEOTIDE SEQUENCE [LARGE SCALE GENOMIC DNA]</scope>
    <source>
        <strain evidence="10 11">Frasassi</strain>
    </source>
</reference>
<feature type="domain" description="Response regulatory" evidence="8">
    <location>
        <begin position="590"/>
        <end position="706"/>
    </location>
</feature>
<feature type="domain" description="Response regulatory" evidence="8">
    <location>
        <begin position="454"/>
        <end position="573"/>
    </location>
</feature>
<accession>A0A117MS87</accession>
<keyword evidence="11" id="KW-1185">Reference proteome</keyword>
<feature type="modified residue" description="4-aspartylphosphate" evidence="5">
    <location>
        <position position="503"/>
    </location>
</feature>
<dbReference type="SUPFAM" id="SSF47384">
    <property type="entry name" value="Homodimeric domain of signal transducing histidine kinase"/>
    <property type="match status" value="1"/>
</dbReference>
<keyword evidence="6" id="KW-0472">Membrane</keyword>
<dbReference type="PROSITE" id="PS50109">
    <property type="entry name" value="HIS_KIN"/>
    <property type="match status" value="1"/>
</dbReference>
<keyword evidence="3 5" id="KW-0597">Phosphoprotein</keyword>
<evidence type="ECO:0000259" key="8">
    <source>
        <dbReference type="PROSITE" id="PS50110"/>
    </source>
</evidence>
<organism evidence="10 11">
    <name type="scientific">Chlorobium limicola</name>
    <dbReference type="NCBI Taxonomy" id="1092"/>
    <lineage>
        <taxon>Bacteria</taxon>
        <taxon>Pseudomonadati</taxon>
        <taxon>Chlorobiota</taxon>
        <taxon>Chlorobiia</taxon>
        <taxon>Chlorobiales</taxon>
        <taxon>Chlorobiaceae</taxon>
        <taxon>Chlorobium/Pelodictyon group</taxon>
        <taxon>Chlorobium</taxon>
    </lineage>
</organism>
<dbReference type="Pfam" id="PF00072">
    <property type="entry name" value="Response_reg"/>
    <property type="match status" value="2"/>
</dbReference>
<feature type="modified residue" description="Phosphohistidine" evidence="4">
    <location>
        <position position="774"/>
    </location>
</feature>
<evidence type="ECO:0000256" key="4">
    <source>
        <dbReference type="PROSITE-ProRule" id="PRU00110"/>
    </source>
</evidence>
<dbReference type="InterPro" id="IPR036641">
    <property type="entry name" value="HPT_dom_sf"/>
</dbReference>
<dbReference type="PANTHER" id="PTHR43547">
    <property type="entry name" value="TWO-COMPONENT HISTIDINE KINASE"/>
    <property type="match status" value="1"/>
</dbReference>
<feature type="domain" description="Histidine kinase" evidence="7">
    <location>
        <begin position="205"/>
        <end position="431"/>
    </location>
</feature>
<evidence type="ECO:0000256" key="5">
    <source>
        <dbReference type="PROSITE-ProRule" id="PRU00169"/>
    </source>
</evidence>
<feature type="domain" description="HPt" evidence="9">
    <location>
        <begin position="735"/>
        <end position="826"/>
    </location>
</feature>
<dbReference type="InterPro" id="IPR008207">
    <property type="entry name" value="Sig_transdc_His_kin_Hpt_dom"/>
</dbReference>
<dbReference type="InterPro" id="IPR003594">
    <property type="entry name" value="HATPase_dom"/>
</dbReference>
<dbReference type="InterPro" id="IPR036890">
    <property type="entry name" value="HATPase_C_sf"/>
</dbReference>
<dbReference type="PROSITE" id="PS50110">
    <property type="entry name" value="RESPONSE_REGULATORY"/>
    <property type="match status" value="2"/>
</dbReference>
<dbReference type="GO" id="GO:0000155">
    <property type="term" value="F:phosphorelay sensor kinase activity"/>
    <property type="evidence" value="ECO:0007669"/>
    <property type="project" value="InterPro"/>
</dbReference>
<evidence type="ECO:0000313" key="11">
    <source>
        <dbReference type="Proteomes" id="UP000053937"/>
    </source>
</evidence>
<sequence>MRHSYSSRPSLLKRGADFFRKDYESNELTINYIRYIGLWGHPLYYLLCAFVFPQPYESFELRFASAITFIPILFQRQFSERSRPLLMIYWYLWLTFTFPVIFTFLMLMNNFSGLWLVAETVMLFVFIIFITNYYFLAFLFVSGIFIAYAGFVLHTGSHLVITMEIIEYFVSIPVAILLGLLVNATNKKGALAQEKNTVLQSLAGSIAHEMRNPLGQIRHCLYSIQNLLPQVKPEECDKPIGKEKLESLYERVARGQLAVKRGVQVIDMVLSEVREMPIGPESFTYLSAERIIRNALDEFGYESEQDRRRVHFVAKEAFVFYINETLFVFVLFNLLKNALFYFKTHPDSEIMVRLETGKRYNYLYFRDSGPGISAEALPNIFDSFYTKGKTAGTGLGLAYCKRIMTAFGGGISCESIEGEYTEFMLSFPVISEQEMHIYTERVIAMGLADFQGKRLLIVDDEALYRIILKKYLAPLNMTIDEAVDGDNALQLMSVSRYDLVIMDLNMPVMGGYEAVERLRRGEAGPESCSVPVVAHSSESVMVARSKSENAGMQAFIAKPCSQAELISSLRSVLDTIPVRKHPESPFLGRKVLLVDDSALNRDLLAMYLRDAGIEVTVSDNGGQALEILRSQDFELLITDIHMPGMDGLELTRRIRSSRNQRLCGLPVIGLSGAIEEEAAAKNAGMNEFRIKTDSPNLLLASIGRQLSFPESNPLTENTVSTHSHSAKVAPMYGLSSSENEELFRIFHEEFRDTPACLRRALEENDTVSLKELAHKLKGSAAILGFISLSKAAEELEMHCRSGRTGDQAVMVQRIIEALAELSAKKT</sequence>
<dbReference type="CDD" id="cd17546">
    <property type="entry name" value="REC_hyHK_CKI1_RcsC-like"/>
    <property type="match status" value="2"/>
</dbReference>
<evidence type="ECO:0000256" key="3">
    <source>
        <dbReference type="ARBA" id="ARBA00022553"/>
    </source>
</evidence>
<dbReference type="Pfam" id="PF01627">
    <property type="entry name" value="Hpt"/>
    <property type="match status" value="1"/>
</dbReference>
<dbReference type="PROSITE" id="PS50894">
    <property type="entry name" value="HPT"/>
    <property type="match status" value="1"/>
</dbReference>
<keyword evidence="6" id="KW-1133">Transmembrane helix</keyword>
<dbReference type="Gene3D" id="1.10.287.130">
    <property type="match status" value="1"/>
</dbReference>
<dbReference type="Pfam" id="PF02518">
    <property type="entry name" value="HATPase_c"/>
    <property type="match status" value="1"/>
</dbReference>
<comment type="catalytic activity">
    <reaction evidence="1">
        <text>ATP + protein L-histidine = ADP + protein N-phospho-L-histidine.</text>
        <dbReference type="EC" id="2.7.13.3"/>
    </reaction>
</comment>
<dbReference type="Gene3D" id="3.40.50.2300">
    <property type="match status" value="2"/>
</dbReference>
<dbReference type="SUPFAM" id="SSF47226">
    <property type="entry name" value="Histidine-containing phosphotransfer domain, HPT domain"/>
    <property type="match status" value="1"/>
</dbReference>
<dbReference type="PRINTS" id="PR00344">
    <property type="entry name" value="BCTRLSENSOR"/>
</dbReference>
<proteinExistence type="predicted"/>
<evidence type="ECO:0000256" key="1">
    <source>
        <dbReference type="ARBA" id="ARBA00000085"/>
    </source>
</evidence>
<dbReference type="SUPFAM" id="SSF55874">
    <property type="entry name" value="ATPase domain of HSP90 chaperone/DNA topoisomerase II/histidine kinase"/>
    <property type="match status" value="1"/>
</dbReference>
<feature type="transmembrane region" description="Helical" evidence="6">
    <location>
        <begin position="113"/>
        <end position="130"/>
    </location>
</feature>
<feature type="transmembrane region" description="Helical" evidence="6">
    <location>
        <begin position="317"/>
        <end position="335"/>
    </location>
</feature>
<evidence type="ECO:0000259" key="9">
    <source>
        <dbReference type="PROSITE" id="PS50894"/>
    </source>
</evidence>
<gene>
    <name evidence="10" type="ORF">ASB62_00890</name>
</gene>
<feature type="transmembrane region" description="Helical" evidence="6">
    <location>
        <begin position="135"/>
        <end position="153"/>
    </location>
</feature>
<feature type="transmembrane region" description="Helical" evidence="6">
    <location>
        <begin position="86"/>
        <end position="107"/>
    </location>
</feature>
<dbReference type="SUPFAM" id="SSF52172">
    <property type="entry name" value="CheY-like"/>
    <property type="match status" value="2"/>
</dbReference>
<dbReference type="Gene3D" id="1.20.120.160">
    <property type="entry name" value="HPT domain"/>
    <property type="match status" value="1"/>
</dbReference>
<keyword evidence="6" id="KW-0812">Transmembrane</keyword>
<dbReference type="CDD" id="cd00088">
    <property type="entry name" value="HPT"/>
    <property type="match status" value="1"/>
</dbReference>
<evidence type="ECO:0000313" key="10">
    <source>
        <dbReference type="EMBL" id="KUL32950.1"/>
    </source>
</evidence>
<name>A0A117MS87_CHLLI</name>
<dbReference type="SMART" id="SM00387">
    <property type="entry name" value="HATPase_c"/>
    <property type="match status" value="1"/>
</dbReference>
<dbReference type="EC" id="2.7.13.3" evidence="2"/>
<dbReference type="PANTHER" id="PTHR43547:SF2">
    <property type="entry name" value="HYBRID SIGNAL TRANSDUCTION HISTIDINE KINASE C"/>
    <property type="match status" value="1"/>
</dbReference>
<dbReference type="SMART" id="SM00448">
    <property type="entry name" value="REC"/>
    <property type="match status" value="2"/>
</dbReference>
<dbReference type="Proteomes" id="UP000053937">
    <property type="component" value="Unassembled WGS sequence"/>
</dbReference>
<dbReference type="EMBL" id="LMBR01000008">
    <property type="protein sequence ID" value="KUL32950.1"/>
    <property type="molecule type" value="Genomic_DNA"/>
</dbReference>
<evidence type="ECO:0000256" key="6">
    <source>
        <dbReference type="SAM" id="Phobius"/>
    </source>
</evidence>
<dbReference type="InterPro" id="IPR011006">
    <property type="entry name" value="CheY-like_superfamily"/>
</dbReference>
<protein>
    <recommendedName>
        <fullName evidence="2">histidine kinase</fullName>
        <ecNumber evidence="2">2.7.13.3</ecNumber>
    </recommendedName>
</protein>
<feature type="transmembrane region" description="Helical" evidence="6">
    <location>
        <begin position="165"/>
        <end position="185"/>
    </location>
</feature>
<dbReference type="InterPro" id="IPR001789">
    <property type="entry name" value="Sig_transdc_resp-reg_receiver"/>
</dbReference>
<dbReference type="InterPro" id="IPR005467">
    <property type="entry name" value="His_kinase_dom"/>
</dbReference>
<dbReference type="Gene3D" id="3.30.565.10">
    <property type="entry name" value="Histidine kinase-like ATPase, C-terminal domain"/>
    <property type="match status" value="1"/>
</dbReference>
<dbReference type="InterPro" id="IPR004358">
    <property type="entry name" value="Sig_transdc_His_kin-like_C"/>
</dbReference>